<dbReference type="PANTHER" id="PTHR30309">
    <property type="entry name" value="INNER MEMBRANE PROTEIN YGIH"/>
    <property type="match status" value="1"/>
</dbReference>
<keyword evidence="5 10" id="KW-1133">Transmembrane helix</keyword>
<dbReference type="EC" id="2.3.1.275" evidence="10"/>
<comment type="similarity">
    <text evidence="10">Belongs to the PlsY family.</text>
</comment>
<sequence length="219" mass="24467">MIVVKFNIILRAMKVFVSIVIGYLFGSIPMGYILGKLKGVDITQEGFRKIGASNVYKVLGVQYAVFVFIFDFAKGVLMVLFSIKCLGIPVQTAFLSGIAAICGHNWPIWLKFKGHGRGVATSLGLLFYLLPDVTFKVFIIFVIITLIFRSSAPATPVLFLLMPIATWLYKKPVWLLYFTLSLLLIFLAARIIGGIESIKKSPAKLRTFLDIIIWDKPIV</sequence>
<keyword evidence="2 10" id="KW-0444">Lipid biosynthesis</keyword>
<protein>
    <recommendedName>
        <fullName evidence="10">Glycerol-3-phosphate acyltransferase</fullName>
    </recommendedName>
    <alternativeName>
        <fullName evidence="10">Acyl-PO4 G3P acyltransferase</fullName>
    </alternativeName>
    <alternativeName>
        <fullName evidence="10">Acyl-phosphate--glycerol-3-phosphate acyltransferase</fullName>
    </alternativeName>
    <alternativeName>
        <fullName evidence="10">G3P acyltransferase</fullName>
        <shortName evidence="10">GPAT</shortName>
        <ecNumber evidence="10">2.3.1.275</ecNumber>
    </alternativeName>
    <alternativeName>
        <fullName evidence="10">Lysophosphatidic acid synthase</fullName>
        <shortName evidence="10">LPA synthase</shortName>
    </alternativeName>
</protein>
<name>A0A7V0LU64_UNCW3</name>
<evidence type="ECO:0000256" key="10">
    <source>
        <dbReference type="HAMAP-Rule" id="MF_01043"/>
    </source>
</evidence>
<evidence type="ECO:0000256" key="9">
    <source>
        <dbReference type="ARBA" id="ARBA00023264"/>
    </source>
</evidence>
<dbReference type="InterPro" id="IPR003811">
    <property type="entry name" value="G3P_acylTferase_PlsY"/>
</dbReference>
<evidence type="ECO:0000256" key="6">
    <source>
        <dbReference type="ARBA" id="ARBA00023098"/>
    </source>
</evidence>
<comment type="caution">
    <text evidence="11">The sequence shown here is derived from an EMBL/GenBank/DDBJ whole genome shotgun (WGS) entry which is preliminary data.</text>
</comment>
<keyword evidence="1 10" id="KW-1003">Cell membrane</keyword>
<evidence type="ECO:0000256" key="4">
    <source>
        <dbReference type="ARBA" id="ARBA00022692"/>
    </source>
</evidence>
<reference evidence="11" key="1">
    <citation type="journal article" date="2020" name="mSystems">
        <title>Genome- and Community-Level Interaction Insights into Carbon Utilization and Element Cycling Functions of Hydrothermarchaeota in Hydrothermal Sediment.</title>
        <authorList>
            <person name="Zhou Z."/>
            <person name="Liu Y."/>
            <person name="Xu W."/>
            <person name="Pan J."/>
            <person name="Luo Z.H."/>
            <person name="Li M."/>
        </authorList>
    </citation>
    <scope>NUCLEOTIDE SEQUENCE [LARGE SCALE GENOMIC DNA]</scope>
    <source>
        <strain evidence="11">HyVt-28</strain>
    </source>
</reference>
<comment type="subcellular location">
    <subcellularLocation>
        <location evidence="10">Cell membrane</location>
        <topology evidence="10">Multi-pass membrane protein</topology>
    </subcellularLocation>
</comment>
<organism evidence="11">
    <name type="scientific">candidate division WOR-3 bacterium</name>
    <dbReference type="NCBI Taxonomy" id="2052148"/>
    <lineage>
        <taxon>Bacteria</taxon>
        <taxon>Bacteria division WOR-3</taxon>
    </lineage>
</organism>
<dbReference type="GO" id="GO:0043772">
    <property type="term" value="F:acyl-phosphate glycerol-3-phosphate acyltransferase activity"/>
    <property type="evidence" value="ECO:0007669"/>
    <property type="project" value="UniProtKB-UniRule"/>
</dbReference>
<dbReference type="Pfam" id="PF02660">
    <property type="entry name" value="G3P_acyltransf"/>
    <property type="match status" value="1"/>
</dbReference>
<feature type="transmembrane region" description="Helical" evidence="10">
    <location>
        <begin position="55"/>
        <end position="73"/>
    </location>
</feature>
<comment type="catalytic activity">
    <reaction evidence="10">
        <text>an acyl phosphate + sn-glycerol 3-phosphate = a 1-acyl-sn-glycero-3-phosphate + phosphate</text>
        <dbReference type="Rhea" id="RHEA:34075"/>
        <dbReference type="ChEBI" id="CHEBI:43474"/>
        <dbReference type="ChEBI" id="CHEBI:57597"/>
        <dbReference type="ChEBI" id="CHEBI:57970"/>
        <dbReference type="ChEBI" id="CHEBI:59918"/>
        <dbReference type="EC" id="2.3.1.275"/>
    </reaction>
</comment>
<gene>
    <name evidence="10" type="primary">plsY</name>
    <name evidence="11" type="ORF">ENH14_01265</name>
</gene>
<dbReference type="Proteomes" id="UP000886381">
    <property type="component" value="Unassembled WGS sequence"/>
</dbReference>
<feature type="transmembrane region" description="Helical" evidence="10">
    <location>
        <begin position="175"/>
        <end position="195"/>
    </location>
</feature>
<comment type="function">
    <text evidence="10">Catalyzes the transfer of an acyl group from acyl-phosphate (acyl-PO(4)) to glycerol-3-phosphate (G3P) to form lysophosphatidic acid (LPA). This enzyme utilizes acyl-phosphate as fatty acyl donor, but not acyl-CoA or acyl-ACP.</text>
</comment>
<dbReference type="SMART" id="SM01207">
    <property type="entry name" value="G3P_acyltransf"/>
    <property type="match status" value="1"/>
</dbReference>
<dbReference type="GO" id="GO:0008654">
    <property type="term" value="P:phospholipid biosynthetic process"/>
    <property type="evidence" value="ECO:0007669"/>
    <property type="project" value="UniProtKB-UniRule"/>
</dbReference>
<evidence type="ECO:0000256" key="7">
    <source>
        <dbReference type="ARBA" id="ARBA00023136"/>
    </source>
</evidence>
<feature type="transmembrane region" description="Helical" evidence="10">
    <location>
        <begin position="153"/>
        <end position="169"/>
    </location>
</feature>
<keyword evidence="3 10" id="KW-0808">Transferase</keyword>
<feature type="transmembrane region" description="Helical" evidence="10">
    <location>
        <begin position="126"/>
        <end position="148"/>
    </location>
</feature>
<comment type="pathway">
    <text evidence="10">Lipid metabolism; phospholipid metabolism.</text>
</comment>
<keyword evidence="11" id="KW-0012">Acyltransferase</keyword>
<keyword evidence="4 10" id="KW-0812">Transmembrane</keyword>
<evidence type="ECO:0000256" key="3">
    <source>
        <dbReference type="ARBA" id="ARBA00022679"/>
    </source>
</evidence>
<keyword evidence="9 10" id="KW-1208">Phospholipid metabolism</keyword>
<feature type="transmembrane region" description="Helical" evidence="10">
    <location>
        <begin position="85"/>
        <end position="106"/>
    </location>
</feature>
<evidence type="ECO:0000256" key="1">
    <source>
        <dbReference type="ARBA" id="ARBA00022475"/>
    </source>
</evidence>
<comment type="subunit">
    <text evidence="10">Probably interacts with PlsX.</text>
</comment>
<evidence type="ECO:0000256" key="2">
    <source>
        <dbReference type="ARBA" id="ARBA00022516"/>
    </source>
</evidence>
<keyword evidence="8 10" id="KW-0594">Phospholipid biosynthesis</keyword>
<keyword evidence="7 10" id="KW-0472">Membrane</keyword>
<evidence type="ECO:0000256" key="8">
    <source>
        <dbReference type="ARBA" id="ARBA00023209"/>
    </source>
</evidence>
<evidence type="ECO:0000313" key="11">
    <source>
        <dbReference type="EMBL" id="HDL60064.1"/>
    </source>
</evidence>
<proteinExistence type="inferred from homology"/>
<dbReference type="EMBL" id="DRDR01000056">
    <property type="protein sequence ID" value="HDL60064.1"/>
    <property type="molecule type" value="Genomic_DNA"/>
</dbReference>
<dbReference type="UniPathway" id="UPA00085"/>
<accession>A0A7V0LU64</accession>
<dbReference type="AlphaFoldDB" id="A0A7V0LU64"/>
<evidence type="ECO:0000256" key="5">
    <source>
        <dbReference type="ARBA" id="ARBA00022989"/>
    </source>
</evidence>
<dbReference type="PANTHER" id="PTHR30309:SF0">
    <property type="entry name" value="GLYCEROL-3-PHOSPHATE ACYLTRANSFERASE-RELATED"/>
    <property type="match status" value="1"/>
</dbReference>
<dbReference type="HAMAP" id="MF_01043">
    <property type="entry name" value="PlsY"/>
    <property type="match status" value="1"/>
</dbReference>
<keyword evidence="6 10" id="KW-0443">Lipid metabolism</keyword>
<feature type="transmembrane region" description="Helical" evidence="10">
    <location>
        <begin position="12"/>
        <end position="35"/>
    </location>
</feature>
<dbReference type="GO" id="GO:0005886">
    <property type="term" value="C:plasma membrane"/>
    <property type="evidence" value="ECO:0007669"/>
    <property type="project" value="UniProtKB-SubCell"/>
</dbReference>